<dbReference type="NCBIfam" id="NF045758">
    <property type="entry name" value="YlxM"/>
    <property type="match status" value="1"/>
</dbReference>
<dbReference type="InterPro" id="IPR013324">
    <property type="entry name" value="RNA_pol_sigma_r3/r4-like"/>
</dbReference>
<organism evidence="4 5">
    <name type="scientific">Weissella ceti</name>
    <dbReference type="NCBI Taxonomy" id="759620"/>
    <lineage>
        <taxon>Bacteria</taxon>
        <taxon>Bacillati</taxon>
        <taxon>Bacillota</taxon>
        <taxon>Bacilli</taxon>
        <taxon>Lactobacillales</taxon>
        <taxon>Lactobacillaceae</taxon>
        <taxon>Weissella</taxon>
    </lineage>
</organism>
<dbReference type="STRING" id="759620.WS105_0334"/>
<dbReference type="InterPro" id="IPR036388">
    <property type="entry name" value="WH-like_DNA-bd_sf"/>
</dbReference>
<gene>
    <name evidence="4" type="ORF">WS74_0336</name>
</gene>
<dbReference type="KEGG" id="wct:WS74_0336"/>
<dbReference type="PANTHER" id="PTHR40083:SF1">
    <property type="entry name" value="UPF0122 PROTEIN YLXM"/>
    <property type="match status" value="1"/>
</dbReference>
<dbReference type="RefSeq" id="WP_009495898.1">
    <property type="nucleotide sequence ID" value="NZ_CP009223.1"/>
</dbReference>
<dbReference type="InterPro" id="IPR007394">
    <property type="entry name" value="UPF0122"/>
</dbReference>
<dbReference type="OrthoDB" id="6392at2"/>
<dbReference type="KEGG" id="wce:WS08_0336"/>
<dbReference type="EMBL" id="CP009223">
    <property type="protein sequence ID" value="AIM62588.1"/>
    <property type="molecule type" value="Genomic_DNA"/>
</dbReference>
<dbReference type="NCBIfam" id="NF001070">
    <property type="entry name" value="PRK00118.1-6"/>
    <property type="match status" value="1"/>
</dbReference>
<evidence type="ECO:0000313" key="4">
    <source>
        <dbReference type="EMBL" id="AIM62588.1"/>
    </source>
</evidence>
<reference evidence="5" key="2">
    <citation type="submission" date="2014-08" db="EMBL/GenBank/DDBJ databases">
        <title>Complete genome of Weissella ceti strain WS74 isolated from diseased rainbow trout in Brazil.</title>
        <authorList>
            <person name="Figueiredo H.C.P."/>
            <person name="Leal C.A.G."/>
            <person name="Pereira F.L."/>
            <person name="Soares S.C."/>
            <person name="Dorella F.A."/>
            <person name="Carvalho A.F."/>
            <person name="Azevedo V.A.C."/>
        </authorList>
    </citation>
    <scope>NUCLEOTIDE SEQUENCE [LARGE SCALE GENOMIC DNA]</scope>
    <source>
        <strain evidence="5">WS74</strain>
    </source>
</reference>
<dbReference type="SUPFAM" id="SSF88659">
    <property type="entry name" value="Sigma3 and sigma4 domains of RNA polymerase sigma factors"/>
    <property type="match status" value="1"/>
</dbReference>
<comment type="function">
    <text evidence="2 3">Might take part in the signal recognition particle (SRP) pathway. This is inferred from the conservation of its genetic proximity to ftsY/ffh. May be a regulatory protein.</text>
</comment>
<dbReference type="Gene3D" id="1.10.10.10">
    <property type="entry name" value="Winged helix-like DNA-binding domain superfamily/Winged helix DNA-binding domain"/>
    <property type="match status" value="1"/>
</dbReference>
<evidence type="ECO:0000256" key="2">
    <source>
        <dbReference type="ARBA" id="ARBA00024764"/>
    </source>
</evidence>
<proteinExistence type="inferred from homology"/>
<sequence length="113" mass="13164">MEIEKTTRLNALFDFYQPLLTTRQKDYLQLYYADDFSLGEIAEEFDISRQAVYDNLKRSTQLLEDYEAKLHMFEDYLKREAAATALTSYINDKYADDAQLAGLVAELGLLEEE</sequence>
<dbReference type="InterPro" id="IPR054831">
    <property type="entry name" value="UPF0122_fam_protein"/>
</dbReference>
<dbReference type="PANTHER" id="PTHR40083">
    <property type="entry name" value="UPF0122 PROTEIN CBO2450/CLC_2298"/>
    <property type="match status" value="1"/>
</dbReference>
<evidence type="ECO:0000313" key="5">
    <source>
        <dbReference type="Proteomes" id="UP000029079"/>
    </source>
</evidence>
<evidence type="ECO:0000256" key="1">
    <source>
        <dbReference type="ARBA" id="ARBA00008720"/>
    </source>
</evidence>
<dbReference type="AlphaFoldDB" id="A0A075TYH3"/>
<dbReference type="KEGG" id="wci:WS105_0334"/>
<dbReference type="Proteomes" id="UP000029079">
    <property type="component" value="Chromosome"/>
</dbReference>
<dbReference type="PATRIC" id="fig|759620.7.peg.322"/>
<keyword evidence="5" id="KW-1185">Reference proteome</keyword>
<comment type="similarity">
    <text evidence="1 3">Belongs to the UPF0122 family.</text>
</comment>
<dbReference type="NCBIfam" id="NF001068">
    <property type="entry name" value="PRK00118.1-4"/>
    <property type="match status" value="1"/>
</dbReference>
<evidence type="ECO:0000256" key="3">
    <source>
        <dbReference type="HAMAP-Rule" id="MF_00245"/>
    </source>
</evidence>
<dbReference type="Pfam" id="PF04297">
    <property type="entry name" value="UPF0122"/>
    <property type="match status" value="1"/>
</dbReference>
<accession>A0A075TYH3</accession>
<reference evidence="4 5" key="1">
    <citation type="journal article" date="2014" name="Genome Announc.">
        <title>Complete Genome Sequences of Fish Pathogenic Weissella ceti Strains WS74 and WS105.</title>
        <authorList>
            <person name="Figueiredo H.C."/>
            <person name="Leal C.A."/>
            <person name="Dorella F.A."/>
            <person name="Carvalho A.F."/>
            <person name="Soares S.C."/>
            <person name="Pereira F.L."/>
            <person name="Azevedo V.A."/>
        </authorList>
    </citation>
    <scope>NUCLEOTIDE SEQUENCE [LARGE SCALE GENOMIC DNA]</scope>
    <source>
        <strain evidence="4 5">WS74</strain>
    </source>
</reference>
<protein>
    <recommendedName>
        <fullName evidence="3">UPF0122 protein WS74_0336</fullName>
    </recommendedName>
</protein>
<name>A0A075TYH3_9LACO</name>
<dbReference type="HAMAP" id="MF_00245">
    <property type="entry name" value="UPF0122"/>
    <property type="match status" value="1"/>
</dbReference>